<dbReference type="PANTHER" id="PTHR30468:SF1">
    <property type="entry name" value="ALPHA-KETOGLUTARATE-DEPENDENT SULFONATE DIOXYGENASE"/>
    <property type="match status" value="1"/>
</dbReference>
<dbReference type="OrthoDB" id="581608at2"/>
<dbReference type="GO" id="GO:0016706">
    <property type="term" value="F:2-oxoglutarate-dependent dioxygenase activity"/>
    <property type="evidence" value="ECO:0007669"/>
    <property type="project" value="TreeGrafter"/>
</dbReference>
<dbReference type="EMBL" id="JFHE01000026">
    <property type="protein sequence ID" value="KDR30495.1"/>
    <property type="molecule type" value="Genomic_DNA"/>
</dbReference>
<sequence length="313" mass="34705">MSTVLDHGEAQSQTKGHQDLRVRRYKPLVGAVIDNVDLAAPLSEDNRQTLRQALVDHGVIFFREQTLTSAQHVALARIFGNPIRKNVYLPAVSGFPEIEVIAHGGDKTRSGGTDNWHVDVSWQHQPPKATVLHAQEIPEGGGGDTIWASSAAVYDLLDADLARYFEKLTAVNTFIASPKKGALADLLSGYEIPDGTEDNSVEAGLARVRDAAQKYPPIEVPVIKTHPENGRKLVFVNEGHTSHILGVSKTQSQTLLNYLYDLIKTPEVQARFEWKQGDVAIWDNRQVQHYAARDYGAAKRRIHRITLEHDGVF</sequence>
<feature type="domain" description="TauD/TfdA-like" evidence="6">
    <location>
        <begin position="23"/>
        <end position="306"/>
    </location>
</feature>
<evidence type="ECO:0000256" key="4">
    <source>
        <dbReference type="ARBA" id="ARBA00023002"/>
    </source>
</evidence>
<evidence type="ECO:0000313" key="9">
    <source>
        <dbReference type="Proteomes" id="UP000027439"/>
    </source>
</evidence>
<name>A0A069NQ29_9BURK</name>
<dbReference type="InterPro" id="IPR051323">
    <property type="entry name" value="AtsK-like"/>
</dbReference>
<dbReference type="Pfam" id="PF02668">
    <property type="entry name" value="TauD"/>
    <property type="match status" value="1"/>
</dbReference>
<accession>A0A069NQ29</accession>
<dbReference type="GO" id="GO:0005737">
    <property type="term" value="C:cytoplasm"/>
    <property type="evidence" value="ECO:0007669"/>
    <property type="project" value="TreeGrafter"/>
</dbReference>
<proteinExistence type="inferred from homology"/>
<comment type="similarity">
    <text evidence="1">Belongs to the TfdA dioxygenase family.</text>
</comment>
<dbReference type="EMBL" id="BMEG01000005">
    <property type="protein sequence ID" value="GGD74822.1"/>
    <property type="molecule type" value="Genomic_DNA"/>
</dbReference>
<keyword evidence="5" id="KW-0408">Iron</keyword>
<dbReference type="GO" id="GO:0046872">
    <property type="term" value="F:metal ion binding"/>
    <property type="evidence" value="ECO:0007669"/>
    <property type="project" value="UniProtKB-KW"/>
</dbReference>
<dbReference type="RefSeq" id="WP_035967995.1">
    <property type="nucleotide sequence ID" value="NZ_BMEG01000005.1"/>
</dbReference>
<dbReference type="AlphaFoldDB" id="A0A069NQ29"/>
<gene>
    <name evidence="7" type="primary">tauD</name>
    <name evidence="8" type="ORF">BG57_14610</name>
    <name evidence="7" type="ORF">GCM10010985_31650</name>
</gene>
<organism evidence="8 9">
    <name type="scientific">Caballeronia grimmiae</name>
    <dbReference type="NCBI Taxonomy" id="1071679"/>
    <lineage>
        <taxon>Bacteria</taxon>
        <taxon>Pseudomonadati</taxon>
        <taxon>Pseudomonadota</taxon>
        <taxon>Betaproteobacteria</taxon>
        <taxon>Burkholderiales</taxon>
        <taxon>Burkholderiaceae</taxon>
        <taxon>Caballeronia</taxon>
    </lineage>
</organism>
<reference evidence="7" key="4">
    <citation type="submission" date="2024-05" db="EMBL/GenBank/DDBJ databases">
        <authorList>
            <person name="Sun Q."/>
            <person name="Zhou Y."/>
        </authorList>
    </citation>
    <scope>NUCLEOTIDE SEQUENCE</scope>
    <source>
        <strain evidence="7">CGMCC 1.11013</strain>
    </source>
</reference>
<dbReference type="PANTHER" id="PTHR30468">
    <property type="entry name" value="ALPHA-KETOGLUTARATE-DEPENDENT SULFONATE DIOXYGENASE"/>
    <property type="match status" value="1"/>
</dbReference>
<dbReference type="Proteomes" id="UP000027439">
    <property type="component" value="Unassembled WGS sequence"/>
</dbReference>
<reference evidence="8 9" key="2">
    <citation type="submission" date="2014-03" db="EMBL/GenBank/DDBJ databases">
        <title>Draft Genome Sequences of Four Burkholderia Strains.</title>
        <authorList>
            <person name="Liu X.Y."/>
            <person name="Li C.X."/>
            <person name="Xu J.H."/>
        </authorList>
    </citation>
    <scope>NUCLEOTIDE SEQUENCE [LARGE SCALE GENOMIC DNA]</scope>
    <source>
        <strain evidence="8 9">R27</strain>
    </source>
</reference>
<dbReference type="InterPro" id="IPR042098">
    <property type="entry name" value="TauD-like_sf"/>
</dbReference>
<keyword evidence="4" id="KW-0560">Oxidoreductase</keyword>
<reference evidence="7" key="1">
    <citation type="journal article" date="2014" name="Int. J. Syst. Evol. Microbiol.">
        <title>Complete genome of a new Firmicutes species belonging to the dominant human colonic microbiota ('Ruminococcus bicirculans') reveals two chromosomes and a selective capacity to utilize plant glucans.</title>
        <authorList>
            <consortium name="NISC Comparative Sequencing Program"/>
            <person name="Wegmann U."/>
            <person name="Louis P."/>
            <person name="Goesmann A."/>
            <person name="Henrissat B."/>
            <person name="Duncan S.H."/>
            <person name="Flint H.J."/>
        </authorList>
    </citation>
    <scope>NUCLEOTIDE SEQUENCE</scope>
    <source>
        <strain evidence="7">CGMCC 1.11013</strain>
    </source>
</reference>
<evidence type="ECO:0000256" key="3">
    <source>
        <dbReference type="ARBA" id="ARBA00022964"/>
    </source>
</evidence>
<comment type="caution">
    <text evidence="8">The sequence shown here is derived from an EMBL/GenBank/DDBJ whole genome shotgun (WGS) entry which is preliminary data.</text>
</comment>
<dbReference type="STRING" id="1071679.BG57_14610"/>
<keyword evidence="3 8" id="KW-0223">Dioxygenase</keyword>
<evidence type="ECO:0000313" key="7">
    <source>
        <dbReference type="EMBL" id="GGD74822.1"/>
    </source>
</evidence>
<evidence type="ECO:0000256" key="5">
    <source>
        <dbReference type="ARBA" id="ARBA00023004"/>
    </source>
</evidence>
<evidence type="ECO:0000256" key="2">
    <source>
        <dbReference type="ARBA" id="ARBA00022723"/>
    </source>
</evidence>
<keyword evidence="10" id="KW-1185">Reference proteome</keyword>
<dbReference type="SUPFAM" id="SSF51197">
    <property type="entry name" value="Clavaminate synthase-like"/>
    <property type="match status" value="1"/>
</dbReference>
<dbReference type="Gene3D" id="3.60.130.10">
    <property type="entry name" value="Clavaminate synthase-like"/>
    <property type="match status" value="1"/>
</dbReference>
<protein>
    <submittedName>
        <fullName evidence="8">Taurine dioxygenase</fullName>
    </submittedName>
</protein>
<evidence type="ECO:0000313" key="10">
    <source>
        <dbReference type="Proteomes" id="UP000597138"/>
    </source>
</evidence>
<evidence type="ECO:0000256" key="1">
    <source>
        <dbReference type="ARBA" id="ARBA00005896"/>
    </source>
</evidence>
<reference evidence="10" key="3">
    <citation type="journal article" date="2019" name="Int. J. Syst. Evol. Microbiol.">
        <title>The Global Catalogue of Microorganisms (GCM) 10K type strain sequencing project: providing services to taxonomists for standard genome sequencing and annotation.</title>
        <authorList>
            <consortium name="The Broad Institute Genomics Platform"/>
            <consortium name="The Broad Institute Genome Sequencing Center for Infectious Disease"/>
            <person name="Wu L."/>
            <person name="Ma J."/>
        </authorList>
    </citation>
    <scope>NUCLEOTIDE SEQUENCE [LARGE SCALE GENOMIC DNA]</scope>
    <source>
        <strain evidence="10">CGMCC 1.11013</strain>
    </source>
</reference>
<evidence type="ECO:0000259" key="6">
    <source>
        <dbReference type="Pfam" id="PF02668"/>
    </source>
</evidence>
<dbReference type="Proteomes" id="UP000597138">
    <property type="component" value="Unassembled WGS sequence"/>
</dbReference>
<keyword evidence="2" id="KW-0479">Metal-binding</keyword>
<evidence type="ECO:0000313" key="8">
    <source>
        <dbReference type="EMBL" id="KDR30495.1"/>
    </source>
</evidence>
<dbReference type="eggNOG" id="COG2175">
    <property type="taxonomic scope" value="Bacteria"/>
</dbReference>
<dbReference type="InterPro" id="IPR003819">
    <property type="entry name" value="TauD/TfdA-like"/>
</dbReference>